<feature type="transmembrane region" description="Helical" evidence="1">
    <location>
        <begin position="18"/>
        <end position="40"/>
    </location>
</feature>
<evidence type="ECO:0000256" key="1">
    <source>
        <dbReference type="SAM" id="Phobius"/>
    </source>
</evidence>
<keyword evidence="3" id="KW-1185">Reference proteome</keyword>
<accession>A0AA39URA9</accession>
<name>A0AA39URA9_9AGAR</name>
<comment type="caution">
    <text evidence="2">The sequence shown here is derived from an EMBL/GenBank/DDBJ whole genome shotgun (WGS) entry which is preliminary data.</text>
</comment>
<keyword evidence="1" id="KW-0472">Membrane</keyword>
<evidence type="ECO:0000313" key="2">
    <source>
        <dbReference type="EMBL" id="KAK0493979.1"/>
    </source>
</evidence>
<dbReference type="Proteomes" id="UP001175228">
    <property type="component" value="Unassembled WGS sequence"/>
</dbReference>
<keyword evidence="1" id="KW-0812">Transmembrane</keyword>
<reference evidence="2" key="1">
    <citation type="submission" date="2023-06" db="EMBL/GenBank/DDBJ databases">
        <authorList>
            <consortium name="Lawrence Berkeley National Laboratory"/>
            <person name="Ahrendt S."/>
            <person name="Sahu N."/>
            <person name="Indic B."/>
            <person name="Wong-Bajracharya J."/>
            <person name="Merenyi Z."/>
            <person name="Ke H.-M."/>
            <person name="Monk M."/>
            <person name="Kocsube S."/>
            <person name="Drula E."/>
            <person name="Lipzen A."/>
            <person name="Balint B."/>
            <person name="Henrissat B."/>
            <person name="Andreopoulos B."/>
            <person name="Martin F.M."/>
            <person name="Harder C.B."/>
            <person name="Rigling D."/>
            <person name="Ford K.L."/>
            <person name="Foster G.D."/>
            <person name="Pangilinan J."/>
            <person name="Papanicolaou A."/>
            <person name="Barry K."/>
            <person name="LaButti K."/>
            <person name="Viragh M."/>
            <person name="Koriabine M."/>
            <person name="Yan M."/>
            <person name="Riley R."/>
            <person name="Champramary S."/>
            <person name="Plett K.L."/>
            <person name="Tsai I.J."/>
            <person name="Slot J."/>
            <person name="Sipos G."/>
            <person name="Plett J."/>
            <person name="Nagy L.G."/>
            <person name="Grigoriev I.V."/>
        </authorList>
    </citation>
    <scope>NUCLEOTIDE SEQUENCE</scope>
    <source>
        <strain evidence="2">HWK02</strain>
    </source>
</reference>
<gene>
    <name evidence="2" type="ORF">EDD18DRAFT_1355919</name>
</gene>
<dbReference type="EMBL" id="JAUEPU010000022">
    <property type="protein sequence ID" value="KAK0493979.1"/>
    <property type="molecule type" value="Genomic_DNA"/>
</dbReference>
<proteinExistence type="predicted"/>
<evidence type="ECO:0000313" key="3">
    <source>
        <dbReference type="Proteomes" id="UP001175228"/>
    </source>
</evidence>
<protein>
    <submittedName>
        <fullName evidence="2">Uncharacterized protein</fullName>
    </submittedName>
</protein>
<keyword evidence="1" id="KW-1133">Transmembrane helix</keyword>
<dbReference type="AlphaFoldDB" id="A0AA39URA9"/>
<organism evidence="2 3">
    <name type="scientific">Armillaria luteobubalina</name>
    <dbReference type="NCBI Taxonomy" id="153913"/>
    <lineage>
        <taxon>Eukaryota</taxon>
        <taxon>Fungi</taxon>
        <taxon>Dikarya</taxon>
        <taxon>Basidiomycota</taxon>
        <taxon>Agaricomycotina</taxon>
        <taxon>Agaricomycetes</taxon>
        <taxon>Agaricomycetidae</taxon>
        <taxon>Agaricales</taxon>
        <taxon>Marasmiineae</taxon>
        <taxon>Physalacriaceae</taxon>
        <taxon>Armillaria</taxon>
    </lineage>
</organism>
<sequence>MSGIITLYTLVVTDVSKAYWIAGAGLTIFQGTIGCVGYSMSLEWMDTIASAAYTLQKHLFLLIWAWVDFS</sequence>